<name>A0A368F3X0_ANCCA</name>
<evidence type="ECO:0000313" key="1">
    <source>
        <dbReference type="EMBL" id="RCN26328.1"/>
    </source>
</evidence>
<accession>A0A368F3X0</accession>
<dbReference type="AlphaFoldDB" id="A0A368F3X0"/>
<proteinExistence type="predicted"/>
<reference evidence="1 2" key="1">
    <citation type="submission" date="2014-10" db="EMBL/GenBank/DDBJ databases">
        <title>Draft genome of the hookworm Ancylostoma caninum.</title>
        <authorList>
            <person name="Mitreva M."/>
        </authorList>
    </citation>
    <scope>NUCLEOTIDE SEQUENCE [LARGE SCALE GENOMIC DNA]</scope>
    <source>
        <strain evidence="1 2">Baltimore</strain>
    </source>
</reference>
<sequence>MQTRRICRNIWTRHLDWQLMKRLRMTHELLIPVYFV</sequence>
<evidence type="ECO:0000313" key="2">
    <source>
        <dbReference type="Proteomes" id="UP000252519"/>
    </source>
</evidence>
<gene>
    <name evidence="1" type="ORF">ANCCAN_27946</name>
</gene>
<protein>
    <submittedName>
        <fullName evidence="1">Uncharacterized protein</fullName>
    </submittedName>
</protein>
<dbReference type="Proteomes" id="UP000252519">
    <property type="component" value="Unassembled WGS sequence"/>
</dbReference>
<comment type="caution">
    <text evidence="1">The sequence shown here is derived from an EMBL/GenBank/DDBJ whole genome shotgun (WGS) entry which is preliminary data.</text>
</comment>
<keyword evidence="2" id="KW-1185">Reference proteome</keyword>
<dbReference type="EMBL" id="JOJR01008016">
    <property type="protein sequence ID" value="RCN26328.1"/>
    <property type="molecule type" value="Genomic_DNA"/>
</dbReference>
<organism evidence="1 2">
    <name type="scientific">Ancylostoma caninum</name>
    <name type="common">Dog hookworm</name>
    <dbReference type="NCBI Taxonomy" id="29170"/>
    <lineage>
        <taxon>Eukaryota</taxon>
        <taxon>Metazoa</taxon>
        <taxon>Ecdysozoa</taxon>
        <taxon>Nematoda</taxon>
        <taxon>Chromadorea</taxon>
        <taxon>Rhabditida</taxon>
        <taxon>Rhabditina</taxon>
        <taxon>Rhabditomorpha</taxon>
        <taxon>Strongyloidea</taxon>
        <taxon>Ancylostomatidae</taxon>
        <taxon>Ancylostomatinae</taxon>
        <taxon>Ancylostoma</taxon>
    </lineage>
</organism>